<feature type="domain" description="Type IX secretion system protein PorV" evidence="2">
    <location>
        <begin position="30"/>
        <end position="243"/>
    </location>
</feature>
<dbReference type="AlphaFoldDB" id="A0A538U926"/>
<sequence length="315" mass="33671">MRHTLRLAAILLGLSFAVNAWAQGTARSLDIQPGARQVAMGAAGVALADDPTGVAWWNPAVLGFVGRPAVELTYSQLVPGLADDVTYNFMNYIQPVQGWGSFGVGLLYLSYGNIDLTNGSGVQVGNYTPHEVSPALYYGTQILPDFAVGASVKYVRVDLAPSSYQGTGSTFGFDLGALYKIPAARLNFGMNVQNLGPSLAFIDEDKADPLSRNLKIGAAWVPITRKDFTVTLVEDFNQSLVPGSSTFRTYNHGAEVAVIQRLAGRIGWVSDPSGDISGLSYGLGVSLSNLVLDWGSMPQARTLPTVTRITLGYRF</sequence>
<dbReference type="InterPro" id="IPR045741">
    <property type="entry name" value="PorV"/>
</dbReference>
<feature type="chain" id="PRO_5021845510" evidence="1">
    <location>
        <begin position="23"/>
        <end position="315"/>
    </location>
</feature>
<feature type="signal peptide" evidence="1">
    <location>
        <begin position="1"/>
        <end position="22"/>
    </location>
</feature>
<evidence type="ECO:0000259" key="2">
    <source>
        <dbReference type="Pfam" id="PF19572"/>
    </source>
</evidence>
<gene>
    <name evidence="3" type="ORF">E6K81_07700</name>
</gene>
<comment type="caution">
    <text evidence="3">The sequence shown here is derived from an EMBL/GenBank/DDBJ whole genome shotgun (WGS) entry which is preliminary data.</text>
</comment>
<keyword evidence="1" id="KW-0732">Signal</keyword>
<protein>
    <submittedName>
        <fullName evidence="3">PorV/PorQ family protein</fullName>
    </submittedName>
</protein>
<dbReference type="Proteomes" id="UP000319771">
    <property type="component" value="Unassembled WGS sequence"/>
</dbReference>
<dbReference type="Pfam" id="PF19572">
    <property type="entry name" value="PorV"/>
    <property type="match status" value="1"/>
</dbReference>
<dbReference type="NCBIfam" id="NF033709">
    <property type="entry name" value="PorV_fam"/>
    <property type="match status" value="1"/>
</dbReference>
<evidence type="ECO:0000313" key="4">
    <source>
        <dbReference type="Proteomes" id="UP000319771"/>
    </source>
</evidence>
<dbReference type="Gene3D" id="2.40.160.60">
    <property type="entry name" value="Outer membrane protein transport protein (OMPP1/FadL/TodX)"/>
    <property type="match status" value="1"/>
</dbReference>
<evidence type="ECO:0000256" key="1">
    <source>
        <dbReference type="SAM" id="SignalP"/>
    </source>
</evidence>
<reference evidence="3 4" key="1">
    <citation type="journal article" date="2019" name="Nat. Microbiol.">
        <title>Mediterranean grassland soil C-N compound turnover is dependent on rainfall and depth, and is mediated by genomically divergent microorganisms.</title>
        <authorList>
            <person name="Diamond S."/>
            <person name="Andeer P.F."/>
            <person name="Li Z."/>
            <person name="Crits-Christoph A."/>
            <person name="Burstein D."/>
            <person name="Anantharaman K."/>
            <person name="Lane K.R."/>
            <person name="Thomas B.C."/>
            <person name="Pan C."/>
            <person name="Northen T.R."/>
            <person name="Banfield J.F."/>
        </authorList>
    </citation>
    <scope>NUCLEOTIDE SEQUENCE [LARGE SCALE GENOMIC DNA]</scope>
    <source>
        <strain evidence="3">WS_11</strain>
    </source>
</reference>
<evidence type="ECO:0000313" key="3">
    <source>
        <dbReference type="EMBL" id="TMQ72357.1"/>
    </source>
</evidence>
<dbReference type="SUPFAM" id="SSF56935">
    <property type="entry name" value="Porins"/>
    <property type="match status" value="1"/>
</dbReference>
<accession>A0A538U926</accession>
<name>A0A538U926_UNCEI</name>
<dbReference type="EMBL" id="VBPB01000111">
    <property type="protein sequence ID" value="TMQ72357.1"/>
    <property type="molecule type" value="Genomic_DNA"/>
</dbReference>
<organism evidence="3 4">
    <name type="scientific">Eiseniibacteriota bacterium</name>
    <dbReference type="NCBI Taxonomy" id="2212470"/>
    <lineage>
        <taxon>Bacteria</taxon>
        <taxon>Candidatus Eiseniibacteriota</taxon>
    </lineage>
</organism>
<proteinExistence type="predicted"/>